<feature type="region of interest" description="Disordered" evidence="1">
    <location>
        <begin position="145"/>
        <end position="170"/>
    </location>
</feature>
<dbReference type="EMBL" id="CABVHG010000032">
    <property type="protein sequence ID" value="VVN23527.1"/>
    <property type="molecule type" value="Genomic_DNA"/>
</dbReference>
<reference evidence="2" key="1">
    <citation type="submission" date="2019-09" db="EMBL/GenBank/DDBJ databases">
        <authorList>
            <person name="Chandra G."/>
            <person name="Truman W A."/>
        </authorList>
    </citation>
    <scope>NUCLEOTIDE SEQUENCE [LARGE SCALE GENOMIC DNA]</scope>
    <source>
        <strain evidence="2">PS652</strain>
    </source>
</reference>
<dbReference type="AlphaFoldDB" id="A0A5E6W4R4"/>
<organism evidence="2">
    <name type="scientific">Pseudomonas fluorescens</name>
    <dbReference type="NCBI Taxonomy" id="294"/>
    <lineage>
        <taxon>Bacteria</taxon>
        <taxon>Pseudomonadati</taxon>
        <taxon>Pseudomonadota</taxon>
        <taxon>Gammaproteobacteria</taxon>
        <taxon>Pseudomonadales</taxon>
        <taxon>Pseudomonadaceae</taxon>
        <taxon>Pseudomonas</taxon>
    </lineage>
</organism>
<accession>A0A5E6W4R4</accession>
<evidence type="ECO:0000313" key="2">
    <source>
        <dbReference type="EMBL" id="VVN23527.1"/>
    </source>
</evidence>
<sequence length="170" mass="18521">MVSAQQLMGGVVFHHGDFQAVQVLDSARLRAAFMGQDDNREIQVRAGKGQKTLAFGGRHDAGQQVEFVLARLLEYGGPADRFDRLELHTQAFLDKGNVVGGQSLVATVLVPVFKRWPGCIDAQAQLRMCAEPGLFFFSQGQGAGRCTPDEQESQQKGRHSGHNGLVTQVD</sequence>
<proteinExistence type="predicted"/>
<name>A0A5E6W4R4_PSEFL</name>
<protein>
    <submittedName>
        <fullName evidence="2">Uncharacterized protein</fullName>
    </submittedName>
</protein>
<evidence type="ECO:0000256" key="1">
    <source>
        <dbReference type="SAM" id="MobiDB-lite"/>
    </source>
</evidence>
<gene>
    <name evidence="2" type="ORF">PS652_04455</name>
</gene>